<evidence type="ECO:0000313" key="2">
    <source>
        <dbReference type="Proteomes" id="UP001221898"/>
    </source>
</evidence>
<gene>
    <name evidence="1" type="ORF">AAFF_G00146890</name>
</gene>
<sequence>MKQLPGTGNTADALCVCGRRWDSTGEARGIRLFGNAAYRHWRKLSASHKLRRISALLLSGRCRLGLCAPSPLLTHSTLGPWPRNTLQRARQCAAVRSSLSCFQD</sequence>
<organism evidence="1 2">
    <name type="scientific">Aldrovandia affinis</name>
    <dbReference type="NCBI Taxonomy" id="143900"/>
    <lineage>
        <taxon>Eukaryota</taxon>
        <taxon>Metazoa</taxon>
        <taxon>Chordata</taxon>
        <taxon>Craniata</taxon>
        <taxon>Vertebrata</taxon>
        <taxon>Euteleostomi</taxon>
        <taxon>Actinopterygii</taxon>
        <taxon>Neopterygii</taxon>
        <taxon>Teleostei</taxon>
        <taxon>Notacanthiformes</taxon>
        <taxon>Halosauridae</taxon>
        <taxon>Aldrovandia</taxon>
    </lineage>
</organism>
<accession>A0AAD7RSA6</accession>
<name>A0AAD7RSA6_9TELE</name>
<evidence type="ECO:0000313" key="1">
    <source>
        <dbReference type="EMBL" id="KAJ8388071.1"/>
    </source>
</evidence>
<proteinExistence type="predicted"/>
<reference evidence="1" key="1">
    <citation type="journal article" date="2023" name="Science">
        <title>Genome structures resolve the early diversification of teleost fishes.</title>
        <authorList>
            <person name="Parey E."/>
            <person name="Louis A."/>
            <person name="Montfort J."/>
            <person name="Bouchez O."/>
            <person name="Roques C."/>
            <person name="Iampietro C."/>
            <person name="Lluch J."/>
            <person name="Castinel A."/>
            <person name="Donnadieu C."/>
            <person name="Desvignes T."/>
            <person name="Floi Bucao C."/>
            <person name="Jouanno E."/>
            <person name="Wen M."/>
            <person name="Mejri S."/>
            <person name="Dirks R."/>
            <person name="Jansen H."/>
            <person name="Henkel C."/>
            <person name="Chen W.J."/>
            <person name="Zahm M."/>
            <person name="Cabau C."/>
            <person name="Klopp C."/>
            <person name="Thompson A.W."/>
            <person name="Robinson-Rechavi M."/>
            <person name="Braasch I."/>
            <person name="Lecointre G."/>
            <person name="Bobe J."/>
            <person name="Postlethwait J.H."/>
            <person name="Berthelot C."/>
            <person name="Roest Crollius H."/>
            <person name="Guiguen Y."/>
        </authorList>
    </citation>
    <scope>NUCLEOTIDE SEQUENCE</scope>
    <source>
        <strain evidence="1">NC1722</strain>
    </source>
</reference>
<dbReference type="AlphaFoldDB" id="A0AAD7RSA6"/>
<dbReference type="Proteomes" id="UP001221898">
    <property type="component" value="Unassembled WGS sequence"/>
</dbReference>
<dbReference type="EMBL" id="JAINUG010000201">
    <property type="protein sequence ID" value="KAJ8388071.1"/>
    <property type="molecule type" value="Genomic_DNA"/>
</dbReference>
<keyword evidence="2" id="KW-1185">Reference proteome</keyword>
<protein>
    <submittedName>
        <fullName evidence="1">Uncharacterized protein</fullName>
    </submittedName>
</protein>
<comment type="caution">
    <text evidence="1">The sequence shown here is derived from an EMBL/GenBank/DDBJ whole genome shotgun (WGS) entry which is preliminary data.</text>
</comment>